<evidence type="ECO:0000256" key="6">
    <source>
        <dbReference type="ARBA" id="ARBA00022475"/>
    </source>
</evidence>
<name>A0ABW0N941_9BURK</name>
<evidence type="ECO:0000256" key="2">
    <source>
        <dbReference type="ARBA" id="ARBA00004429"/>
    </source>
</evidence>
<dbReference type="Gene3D" id="3.40.50.1220">
    <property type="entry name" value="TPP-binding domain"/>
    <property type="match status" value="1"/>
</dbReference>
<evidence type="ECO:0000256" key="15">
    <source>
        <dbReference type="PIRNR" id="PIRNR000204"/>
    </source>
</evidence>
<keyword evidence="8 16" id="KW-0812">Transmembrane</keyword>
<evidence type="ECO:0000256" key="14">
    <source>
        <dbReference type="ARBA" id="ARBA00048202"/>
    </source>
</evidence>
<feature type="transmembrane region" description="Helical" evidence="16">
    <location>
        <begin position="252"/>
        <end position="272"/>
    </location>
</feature>
<sequence length="475" mass="49634">MSINVATLLYLLASVCFIQALKGLSHPTTSIRGNMFGMVGMAIAMGTTAALIVEHSGGKAQGMVWVLLGLVVGGAYGAYRARTVEMTKMPELVAFFHSMIGLAAVFIAVAAVAEPYALLQGLAKGDPIPTGNRLELFLGAAIGAITFSGSVIAFGKLSGTYKFRLFKGAPVVFPGQHKLNLVLGLVTIALGLVFTYNESWSAFFAMLALAFVMGVLIIIPIGGADMPVVVSMLNSYSGWAAAGIGFSLNNPMLIIAGSLVGSSGAILSYIMCKAMNRSFFNVILGGFGGEAGAAPAGAAVQRPVKSGSADDAAFLLSNAETVIIVPGYGLAVARAQHAVKELAAKLTEHGVTVKYAIHPVAGRMPGHMNVLLAEAEVPYDQVFEMEDINTEFAQADVAIVLGANDVVNPAALEKGSAIYGMPILEAYKAKSVIVNKRSMAAGYAGLDNELFYMDKTMMVFGDAKKVVEDITKAIE</sequence>
<dbReference type="PANTHER" id="PTHR44758:SF1">
    <property type="entry name" value="NAD(P) TRANSHYDROGENASE SUBUNIT BETA"/>
    <property type="match status" value="1"/>
</dbReference>
<evidence type="ECO:0000256" key="13">
    <source>
        <dbReference type="ARBA" id="ARBA00023136"/>
    </source>
</evidence>
<protein>
    <recommendedName>
        <fullName evidence="5 15">NAD(P) transhydrogenase subunit beta</fullName>
        <ecNumber evidence="4 15">7.1.1.1</ecNumber>
    </recommendedName>
    <alternativeName>
        <fullName evidence="15">Nicotinamide nucleotide transhydrogenase subunit beta</fullName>
    </alternativeName>
</protein>
<dbReference type="PIRSF" id="PIRSF000204">
    <property type="entry name" value="PNTB"/>
    <property type="match status" value="1"/>
</dbReference>
<evidence type="ECO:0000256" key="1">
    <source>
        <dbReference type="ARBA" id="ARBA00003943"/>
    </source>
</evidence>
<keyword evidence="6 15" id="KW-1003">Cell membrane</keyword>
<keyword evidence="12 15" id="KW-0520">NAD</keyword>
<evidence type="ECO:0000256" key="11">
    <source>
        <dbReference type="ARBA" id="ARBA00022989"/>
    </source>
</evidence>
<feature type="transmembrane region" description="Helical" evidence="16">
    <location>
        <begin position="228"/>
        <end position="246"/>
    </location>
</feature>
<evidence type="ECO:0000259" key="17">
    <source>
        <dbReference type="Pfam" id="PF02233"/>
    </source>
</evidence>
<dbReference type="Pfam" id="PF02233">
    <property type="entry name" value="PNTB"/>
    <property type="match status" value="1"/>
</dbReference>
<gene>
    <name evidence="18" type="ORF">ACFPOE_02625</name>
</gene>
<evidence type="ECO:0000256" key="3">
    <source>
        <dbReference type="ARBA" id="ARBA00007919"/>
    </source>
</evidence>
<keyword evidence="9 15" id="KW-0521">NADP</keyword>
<evidence type="ECO:0000256" key="7">
    <source>
        <dbReference type="ARBA" id="ARBA00022519"/>
    </source>
</evidence>
<keyword evidence="7 15" id="KW-0997">Cell inner membrane</keyword>
<evidence type="ECO:0000256" key="9">
    <source>
        <dbReference type="ARBA" id="ARBA00022857"/>
    </source>
</evidence>
<evidence type="ECO:0000256" key="4">
    <source>
        <dbReference type="ARBA" id="ARBA00012943"/>
    </source>
</evidence>
<evidence type="ECO:0000313" key="18">
    <source>
        <dbReference type="EMBL" id="MFC5496414.1"/>
    </source>
</evidence>
<keyword evidence="11 16" id="KW-1133">Transmembrane helix</keyword>
<feature type="transmembrane region" description="Helical" evidence="16">
    <location>
        <begin position="202"/>
        <end position="221"/>
    </location>
</feature>
<dbReference type="EC" id="7.1.1.1" evidence="4 15"/>
<dbReference type="InterPro" id="IPR012136">
    <property type="entry name" value="NADH_DH_b"/>
</dbReference>
<dbReference type="EMBL" id="JBHSMF010000002">
    <property type="protein sequence ID" value="MFC5496414.1"/>
    <property type="molecule type" value="Genomic_DNA"/>
</dbReference>
<dbReference type="SUPFAM" id="SSF52467">
    <property type="entry name" value="DHS-like NAD/FAD-binding domain"/>
    <property type="match status" value="1"/>
</dbReference>
<comment type="similarity">
    <text evidence="3 15">Belongs to the PNT beta subunit family.</text>
</comment>
<reference evidence="19" key="1">
    <citation type="journal article" date="2019" name="Int. J. Syst. Evol. Microbiol.">
        <title>The Global Catalogue of Microorganisms (GCM) 10K type strain sequencing project: providing services to taxonomists for standard genome sequencing and annotation.</title>
        <authorList>
            <consortium name="The Broad Institute Genomics Platform"/>
            <consortium name="The Broad Institute Genome Sequencing Center for Infectious Disease"/>
            <person name="Wu L."/>
            <person name="Ma J."/>
        </authorList>
    </citation>
    <scope>NUCLEOTIDE SEQUENCE [LARGE SCALE GENOMIC DNA]</scope>
    <source>
        <strain evidence="19">CCUG 57401</strain>
    </source>
</reference>
<feature type="transmembrane region" description="Helical" evidence="16">
    <location>
        <begin position="36"/>
        <end position="56"/>
    </location>
</feature>
<feature type="transmembrane region" description="Helical" evidence="16">
    <location>
        <begin position="6"/>
        <end position="24"/>
    </location>
</feature>
<evidence type="ECO:0000256" key="16">
    <source>
        <dbReference type="SAM" id="Phobius"/>
    </source>
</evidence>
<evidence type="ECO:0000256" key="10">
    <source>
        <dbReference type="ARBA" id="ARBA00022967"/>
    </source>
</evidence>
<feature type="transmembrane region" description="Helical" evidence="16">
    <location>
        <begin position="93"/>
        <end position="116"/>
    </location>
</feature>
<keyword evidence="10 15" id="KW-1278">Translocase</keyword>
<dbReference type="PANTHER" id="PTHR44758">
    <property type="entry name" value="NAD(P) TRANSHYDROGENASE SUBUNIT BETA"/>
    <property type="match status" value="1"/>
</dbReference>
<organism evidence="18 19">
    <name type="scientific">Caenimonas terrae</name>
    <dbReference type="NCBI Taxonomy" id="696074"/>
    <lineage>
        <taxon>Bacteria</taxon>
        <taxon>Pseudomonadati</taxon>
        <taxon>Pseudomonadota</taxon>
        <taxon>Betaproteobacteria</taxon>
        <taxon>Burkholderiales</taxon>
        <taxon>Comamonadaceae</taxon>
        <taxon>Caenimonas</taxon>
    </lineage>
</organism>
<proteinExistence type="inferred from homology"/>
<dbReference type="Proteomes" id="UP001596037">
    <property type="component" value="Unassembled WGS sequence"/>
</dbReference>
<evidence type="ECO:0000256" key="12">
    <source>
        <dbReference type="ARBA" id="ARBA00023027"/>
    </source>
</evidence>
<evidence type="ECO:0000256" key="8">
    <source>
        <dbReference type="ARBA" id="ARBA00022692"/>
    </source>
</evidence>
<dbReference type="InterPro" id="IPR034300">
    <property type="entry name" value="PNTB-like"/>
</dbReference>
<dbReference type="RefSeq" id="WP_376848435.1">
    <property type="nucleotide sequence ID" value="NZ_JBHSMF010000002.1"/>
</dbReference>
<accession>A0ABW0N941</accession>
<feature type="transmembrane region" description="Helical" evidence="16">
    <location>
        <begin position="179"/>
        <end position="196"/>
    </location>
</feature>
<comment type="function">
    <text evidence="1 15">The transhydrogenation between NADH and NADP is coupled to respiration and ATP hydrolysis and functions as a proton pump across the membrane.</text>
</comment>
<feature type="transmembrane region" description="Helical" evidence="16">
    <location>
        <begin position="62"/>
        <end position="81"/>
    </location>
</feature>
<evidence type="ECO:0000313" key="19">
    <source>
        <dbReference type="Proteomes" id="UP001596037"/>
    </source>
</evidence>
<feature type="domain" description="NADP transhydrogenase beta-like" evidence="17">
    <location>
        <begin position="7"/>
        <end position="472"/>
    </location>
</feature>
<comment type="caution">
    <text evidence="18">The sequence shown here is derived from an EMBL/GenBank/DDBJ whole genome shotgun (WGS) entry which is preliminary data.</text>
</comment>
<comment type="catalytic activity">
    <reaction evidence="14 15">
        <text>NAD(+) + NADPH + H(+)(in) = NADH + NADP(+) + H(+)(out)</text>
        <dbReference type="Rhea" id="RHEA:47992"/>
        <dbReference type="ChEBI" id="CHEBI:15378"/>
        <dbReference type="ChEBI" id="CHEBI:57540"/>
        <dbReference type="ChEBI" id="CHEBI:57783"/>
        <dbReference type="ChEBI" id="CHEBI:57945"/>
        <dbReference type="ChEBI" id="CHEBI:58349"/>
        <dbReference type="EC" id="7.1.1.1"/>
    </reaction>
</comment>
<keyword evidence="13 15" id="KW-0472">Membrane</keyword>
<comment type="subcellular location">
    <subcellularLocation>
        <location evidence="2">Cell inner membrane</location>
        <topology evidence="2">Multi-pass membrane protein</topology>
    </subcellularLocation>
</comment>
<feature type="transmembrane region" description="Helical" evidence="16">
    <location>
        <begin position="136"/>
        <end position="158"/>
    </location>
</feature>
<evidence type="ECO:0000256" key="5">
    <source>
        <dbReference type="ARBA" id="ARBA00014581"/>
    </source>
</evidence>
<keyword evidence="19" id="KW-1185">Reference proteome</keyword>
<dbReference type="InterPro" id="IPR029035">
    <property type="entry name" value="DHS-like_NAD/FAD-binding_dom"/>
</dbReference>